<accession>A0A9D2J7E0</accession>
<feature type="region of interest" description="Disordered" evidence="1">
    <location>
        <begin position="52"/>
        <end position="82"/>
    </location>
</feature>
<dbReference type="InterPro" id="IPR018925">
    <property type="entry name" value="XtmA-like_N"/>
</dbReference>
<dbReference type="SUPFAM" id="SSF46689">
    <property type="entry name" value="Homeodomain-like"/>
    <property type="match status" value="1"/>
</dbReference>
<dbReference type="AlphaFoldDB" id="A0A9D2J7E0"/>
<evidence type="ECO:0000313" key="4">
    <source>
        <dbReference type="Proteomes" id="UP000824049"/>
    </source>
</evidence>
<reference evidence="3" key="1">
    <citation type="journal article" date="2021" name="PeerJ">
        <title>Extensive microbial diversity within the chicken gut microbiome revealed by metagenomics and culture.</title>
        <authorList>
            <person name="Gilroy R."/>
            <person name="Ravi A."/>
            <person name="Getino M."/>
            <person name="Pursley I."/>
            <person name="Horton D.L."/>
            <person name="Alikhan N.F."/>
            <person name="Baker D."/>
            <person name="Gharbi K."/>
            <person name="Hall N."/>
            <person name="Watson M."/>
            <person name="Adriaenssens E.M."/>
            <person name="Foster-Nyarko E."/>
            <person name="Jarju S."/>
            <person name="Secka A."/>
            <person name="Antonio M."/>
            <person name="Oren A."/>
            <person name="Chaudhuri R.R."/>
            <person name="La Ragione R."/>
            <person name="Hildebrand F."/>
            <person name="Pallen M.J."/>
        </authorList>
    </citation>
    <scope>NUCLEOTIDE SEQUENCE</scope>
    <source>
        <strain evidence="3">CHK179-28034</strain>
    </source>
</reference>
<gene>
    <name evidence="3" type="ORF">H9968_02950</name>
</gene>
<evidence type="ECO:0000313" key="3">
    <source>
        <dbReference type="EMBL" id="HIZ38872.1"/>
    </source>
</evidence>
<dbReference type="Pfam" id="PF10668">
    <property type="entry name" value="Phage_terminase"/>
    <property type="match status" value="1"/>
</dbReference>
<dbReference type="Proteomes" id="UP000824049">
    <property type="component" value="Unassembled WGS sequence"/>
</dbReference>
<proteinExistence type="predicted"/>
<sequence>MPRAPDPRVEEAKELFDQGMKLIDIAKQLSVSEGTVRSWKSRYKWGNATLQKKKRNAAKHRGGQPGNKNAVGHGAPKKNKNAEKHGFFSKYLPEETFSIIRDIDEQDPLDILWGNIQIAYAAIVRAQQIMYVQDKEDLTEEHTGSFDNGDTYNYQQAWDKQATFLKAQARAQSELRSLIKQYDELLHRNWDLASEEQRTRIAHMKAQTDKLTGNNQEIEDMDEIEGEIYGDDS</sequence>
<name>A0A9D2J7E0_9FIRM</name>
<dbReference type="NCBIfam" id="NF040601">
    <property type="entry name" value="TerS_not_xtmA"/>
    <property type="match status" value="1"/>
</dbReference>
<dbReference type="EMBL" id="DXBR01000036">
    <property type="protein sequence ID" value="HIZ38872.1"/>
    <property type="molecule type" value="Genomic_DNA"/>
</dbReference>
<evidence type="ECO:0000256" key="1">
    <source>
        <dbReference type="SAM" id="MobiDB-lite"/>
    </source>
</evidence>
<organism evidence="3 4">
    <name type="scientific">Candidatus Anaerobutyricum stercoris</name>
    <dbReference type="NCBI Taxonomy" id="2838457"/>
    <lineage>
        <taxon>Bacteria</taxon>
        <taxon>Bacillati</taxon>
        <taxon>Bacillota</taxon>
        <taxon>Clostridia</taxon>
        <taxon>Lachnospirales</taxon>
        <taxon>Lachnospiraceae</taxon>
        <taxon>Anaerobutyricum</taxon>
    </lineage>
</organism>
<feature type="domain" description="PBSX phage terminase small subunit-like N-terminal" evidence="2">
    <location>
        <begin position="1"/>
        <end position="58"/>
    </location>
</feature>
<protein>
    <submittedName>
        <fullName evidence="3">Terminase</fullName>
    </submittedName>
</protein>
<dbReference type="InterPro" id="IPR009057">
    <property type="entry name" value="Homeodomain-like_sf"/>
</dbReference>
<comment type="caution">
    <text evidence="3">The sequence shown here is derived from an EMBL/GenBank/DDBJ whole genome shotgun (WGS) entry which is preliminary data.</text>
</comment>
<feature type="compositionally biased region" description="Basic residues" evidence="1">
    <location>
        <begin position="52"/>
        <end position="62"/>
    </location>
</feature>
<evidence type="ECO:0000259" key="2">
    <source>
        <dbReference type="Pfam" id="PF10668"/>
    </source>
</evidence>
<reference evidence="3" key="2">
    <citation type="submission" date="2021-04" db="EMBL/GenBank/DDBJ databases">
        <authorList>
            <person name="Gilroy R."/>
        </authorList>
    </citation>
    <scope>NUCLEOTIDE SEQUENCE</scope>
    <source>
        <strain evidence="3">CHK179-28034</strain>
    </source>
</reference>